<dbReference type="OrthoDB" id="202840at2759"/>
<dbReference type="InterPro" id="IPR045073">
    <property type="entry name" value="Omega/Tau-like"/>
</dbReference>
<dbReference type="CDD" id="cd03185">
    <property type="entry name" value="GST_C_Tau"/>
    <property type="match status" value="1"/>
</dbReference>
<feature type="domain" description="GST C-terminal" evidence="7">
    <location>
        <begin position="253"/>
        <end position="378"/>
    </location>
</feature>
<comment type="similarity">
    <text evidence="4">Belongs to the GST superfamily.</text>
</comment>
<name>A0A3B6CH62_WHEAT</name>
<dbReference type="Pfam" id="PF00043">
    <property type="entry name" value="GST_C"/>
    <property type="match status" value="1"/>
</dbReference>
<keyword evidence="2" id="KW-0808">Transferase</keyword>
<dbReference type="InterPro" id="IPR040079">
    <property type="entry name" value="Glutathione_S-Trfase"/>
</dbReference>
<dbReference type="Gene3D" id="3.40.30.10">
    <property type="entry name" value="Glutaredoxin"/>
    <property type="match status" value="1"/>
</dbReference>
<dbReference type="PaxDb" id="4565-Traes_2BL_F77906414.1"/>
<dbReference type="SUPFAM" id="SSF52833">
    <property type="entry name" value="Thioredoxin-like"/>
    <property type="match status" value="1"/>
</dbReference>
<dbReference type="Gramene" id="TraesCS2B02G609600.1">
    <property type="protein sequence ID" value="TraesCS2B02G609600.1"/>
    <property type="gene ID" value="TraesCS2B02G609600"/>
</dbReference>
<dbReference type="SFLD" id="SFLDG01152">
    <property type="entry name" value="Main.3:_Omega-_and_Tau-like"/>
    <property type="match status" value="1"/>
</dbReference>
<dbReference type="PROSITE" id="PS50405">
    <property type="entry name" value="GST_CTER"/>
    <property type="match status" value="1"/>
</dbReference>
<dbReference type="GO" id="GO:0006749">
    <property type="term" value="P:glutathione metabolic process"/>
    <property type="evidence" value="ECO:0000318"/>
    <property type="project" value="GO_Central"/>
</dbReference>
<evidence type="ECO:0000256" key="5">
    <source>
        <dbReference type="SAM" id="MobiDB-lite"/>
    </source>
</evidence>
<dbReference type="EC" id="2.5.1.18" evidence="1"/>
<dbReference type="EnsemblPlants" id="TraesCS2B02G609600.1">
    <property type="protein sequence ID" value="TraesCS2B02G609600.1"/>
    <property type="gene ID" value="TraesCS2B02G609600"/>
</dbReference>
<evidence type="ECO:0000256" key="4">
    <source>
        <dbReference type="RuleBase" id="RU003494"/>
    </source>
</evidence>
<dbReference type="SFLD" id="SFLDS00019">
    <property type="entry name" value="Glutathione_Transferase_(cytos"/>
    <property type="match status" value="1"/>
</dbReference>
<reference evidence="8" key="2">
    <citation type="submission" date="2018-10" db="UniProtKB">
        <authorList>
            <consortium name="EnsemblPlants"/>
        </authorList>
    </citation>
    <scope>IDENTIFICATION</scope>
</reference>
<dbReference type="PANTHER" id="PTHR11260:SF595">
    <property type="entry name" value="GLUTATHIONE S-TRANSFERASE"/>
    <property type="match status" value="1"/>
</dbReference>
<reference evidence="8" key="1">
    <citation type="submission" date="2018-08" db="EMBL/GenBank/DDBJ databases">
        <authorList>
            <person name="Rossello M."/>
        </authorList>
    </citation>
    <scope>NUCLEOTIDE SEQUENCE [LARGE SCALE GENOMIC DNA]</scope>
    <source>
        <strain evidence="8">cv. Chinese Spring</strain>
    </source>
</reference>
<sequence length="382" mass="43454">MSNFPRSAAMTTMVARNGVKWLSVRGRCNFMGTAHFSRLKQWPRQMSTQICFDRSTREENLASFYPHSLVSLPSEKLAVARHSHSCARLGGPAAASLQAECSDWRSGKVATRAPGSKLRPTTRGLCTTMSSQPVPTPSPSAAGKDRTRTSMDNNMVPGESEVVCVDFWANLFGMRVLIALRELGVSFEYIEEDLRVRERSDLVLRTNPVHRMVPILIHRGRPICNSVNILEYIDEVWGHRHAEAGGTQLLPTDPLERASARFWADFVDHKVFNTEMRLFKSKGDDEKEAAKGELICQLRQLEGALGDKNFFSDDEFGFLDIVVIPLSSMFRAYEQQGKFDLEVECPKLMRWEKRCKERESVKSTLPDEEEVYRMHKKWYGIE</sequence>
<dbReference type="Gene3D" id="1.20.1050.10">
    <property type="match status" value="1"/>
</dbReference>
<dbReference type="Gramene" id="TraesCS2B03G1525800.1">
    <property type="protein sequence ID" value="TraesCS2B03G1525800.1.CDS"/>
    <property type="gene ID" value="TraesCS2B03G1525800"/>
</dbReference>
<dbReference type="InterPro" id="IPR036282">
    <property type="entry name" value="Glutathione-S-Trfase_C_sf"/>
</dbReference>
<dbReference type="PROSITE" id="PS50404">
    <property type="entry name" value="GST_NTER"/>
    <property type="match status" value="1"/>
</dbReference>
<dbReference type="CDD" id="cd03058">
    <property type="entry name" value="GST_N_Tau"/>
    <property type="match status" value="1"/>
</dbReference>
<proteinExistence type="inferred from homology"/>
<dbReference type="SUPFAM" id="SSF47616">
    <property type="entry name" value="GST C-terminal domain-like"/>
    <property type="match status" value="1"/>
</dbReference>
<feature type="compositionally biased region" description="Polar residues" evidence="5">
    <location>
        <begin position="124"/>
        <end position="133"/>
    </location>
</feature>
<dbReference type="SMR" id="A0A3B6CH62"/>
<organism evidence="8">
    <name type="scientific">Triticum aestivum</name>
    <name type="common">Wheat</name>
    <dbReference type="NCBI Taxonomy" id="4565"/>
    <lineage>
        <taxon>Eukaryota</taxon>
        <taxon>Viridiplantae</taxon>
        <taxon>Streptophyta</taxon>
        <taxon>Embryophyta</taxon>
        <taxon>Tracheophyta</taxon>
        <taxon>Spermatophyta</taxon>
        <taxon>Magnoliopsida</taxon>
        <taxon>Liliopsida</taxon>
        <taxon>Poales</taxon>
        <taxon>Poaceae</taxon>
        <taxon>BOP clade</taxon>
        <taxon>Pooideae</taxon>
        <taxon>Triticodae</taxon>
        <taxon>Triticeae</taxon>
        <taxon>Triticinae</taxon>
        <taxon>Triticum</taxon>
    </lineage>
</organism>
<dbReference type="Pfam" id="PF02798">
    <property type="entry name" value="GST_N"/>
    <property type="match status" value="1"/>
</dbReference>
<evidence type="ECO:0000313" key="9">
    <source>
        <dbReference type="Proteomes" id="UP000019116"/>
    </source>
</evidence>
<dbReference type="InterPro" id="IPR004045">
    <property type="entry name" value="Glutathione_S-Trfase_N"/>
</dbReference>
<dbReference type="InterPro" id="IPR036249">
    <property type="entry name" value="Thioredoxin-like_sf"/>
</dbReference>
<keyword evidence="9" id="KW-1185">Reference proteome</keyword>
<dbReference type="SFLD" id="SFLDG00358">
    <property type="entry name" value="Main_(cytGST)"/>
    <property type="match status" value="1"/>
</dbReference>
<evidence type="ECO:0000256" key="3">
    <source>
        <dbReference type="ARBA" id="ARBA00047960"/>
    </source>
</evidence>
<dbReference type="STRING" id="4565.A0A3B6CH62"/>
<dbReference type="InterPro" id="IPR045074">
    <property type="entry name" value="GST_C_Tau"/>
</dbReference>
<gene>
    <name evidence="8" type="primary">LOC123042870</name>
</gene>
<dbReference type="AlphaFoldDB" id="A0A3B6CH62"/>
<feature type="domain" description="GST N-terminal" evidence="6">
    <location>
        <begin position="160"/>
        <end position="241"/>
    </location>
</feature>
<evidence type="ECO:0000313" key="8">
    <source>
        <dbReference type="EnsemblPlants" id="TraesCS2B02G609600.1"/>
    </source>
</evidence>
<comment type="catalytic activity">
    <reaction evidence="3">
        <text>RX + glutathione = an S-substituted glutathione + a halide anion + H(+)</text>
        <dbReference type="Rhea" id="RHEA:16437"/>
        <dbReference type="ChEBI" id="CHEBI:15378"/>
        <dbReference type="ChEBI" id="CHEBI:16042"/>
        <dbReference type="ChEBI" id="CHEBI:17792"/>
        <dbReference type="ChEBI" id="CHEBI:57925"/>
        <dbReference type="ChEBI" id="CHEBI:90779"/>
        <dbReference type="EC" id="2.5.1.18"/>
    </reaction>
</comment>
<dbReference type="InterPro" id="IPR010987">
    <property type="entry name" value="Glutathione-S-Trfase_C-like"/>
</dbReference>
<evidence type="ECO:0000259" key="6">
    <source>
        <dbReference type="PROSITE" id="PS50404"/>
    </source>
</evidence>
<evidence type="ECO:0000256" key="1">
    <source>
        <dbReference type="ARBA" id="ARBA00012452"/>
    </source>
</evidence>
<evidence type="ECO:0000259" key="7">
    <source>
        <dbReference type="PROSITE" id="PS50405"/>
    </source>
</evidence>
<dbReference type="GO" id="GO:0004364">
    <property type="term" value="F:glutathione transferase activity"/>
    <property type="evidence" value="ECO:0000318"/>
    <property type="project" value="GO_Central"/>
</dbReference>
<protein>
    <recommendedName>
        <fullName evidence="1">glutathione transferase</fullName>
        <ecNumber evidence="1">2.5.1.18</ecNumber>
    </recommendedName>
</protein>
<dbReference type="PANTHER" id="PTHR11260">
    <property type="entry name" value="GLUTATHIONE S-TRANSFERASE, GST, SUPERFAMILY, GST DOMAIN CONTAINING"/>
    <property type="match status" value="1"/>
</dbReference>
<accession>A0A3B6CH62</accession>
<dbReference type="GO" id="GO:0005737">
    <property type="term" value="C:cytoplasm"/>
    <property type="evidence" value="ECO:0000318"/>
    <property type="project" value="GO_Central"/>
</dbReference>
<dbReference type="Proteomes" id="UP000019116">
    <property type="component" value="Chromosome 2B"/>
</dbReference>
<evidence type="ECO:0000256" key="2">
    <source>
        <dbReference type="ARBA" id="ARBA00022679"/>
    </source>
</evidence>
<dbReference type="InterPro" id="IPR004046">
    <property type="entry name" value="GST_C"/>
</dbReference>
<feature type="region of interest" description="Disordered" evidence="5">
    <location>
        <begin position="111"/>
        <end position="149"/>
    </location>
</feature>